<dbReference type="OrthoDB" id="24071at10239"/>
<accession>A0A0U4JS62</accession>
<keyword evidence="2" id="KW-1185">Reference proteome</keyword>
<name>A0A0U4JS62_9CAUD</name>
<evidence type="ECO:0000313" key="1">
    <source>
        <dbReference type="EMBL" id="ALY09451.1"/>
    </source>
</evidence>
<gene>
    <name evidence="1" type="primary">48</name>
    <name evidence="1" type="ORF">JOANN_48</name>
</gene>
<dbReference type="RefSeq" id="YP_009602728.1">
    <property type="nucleotide sequence ID" value="NC_041942.1"/>
</dbReference>
<sequence>MSEVKMEAFLGPRKPETLAVGMGEDGASVAVVRAFHDRDECEWVGAYQTTEDAVQAIHEAAGGPNTYGIVCSVRKVN</sequence>
<dbReference type="EMBL" id="KU160652">
    <property type="protein sequence ID" value="ALY09451.1"/>
    <property type="molecule type" value="Genomic_DNA"/>
</dbReference>
<organism evidence="1 2">
    <name type="scientific">Arthrobacter phage Joann</name>
    <dbReference type="NCBI Taxonomy" id="1772303"/>
    <lineage>
        <taxon>Viruses</taxon>
        <taxon>Duplodnaviria</taxon>
        <taxon>Heunggongvirae</taxon>
        <taxon>Uroviricota</taxon>
        <taxon>Caudoviricetes</taxon>
        <taxon>Korravirus</taxon>
        <taxon>Korravirus joann</taxon>
    </lineage>
</organism>
<reference evidence="1 2" key="1">
    <citation type="submission" date="2015-11" db="EMBL/GenBank/DDBJ databases">
        <authorList>
            <person name="Ott C.T."/>
            <person name="Jacobs-Sera D."/>
            <person name="Guerrero C.A."/>
            <person name="Bowman C.A."/>
            <person name="Russell D.A."/>
            <person name="Pope W.H."/>
            <person name="Hatfull G.F."/>
        </authorList>
    </citation>
    <scope>NUCLEOTIDE SEQUENCE [LARGE SCALE GENOMIC DNA]</scope>
</reference>
<dbReference type="GeneID" id="40078592"/>
<protein>
    <submittedName>
        <fullName evidence="1">Uncharacterized protein</fullName>
    </submittedName>
</protein>
<proteinExistence type="predicted"/>
<dbReference type="KEGG" id="vg:40078592"/>
<dbReference type="Proteomes" id="UP000221495">
    <property type="component" value="Segment"/>
</dbReference>
<evidence type="ECO:0000313" key="2">
    <source>
        <dbReference type="Proteomes" id="UP000221495"/>
    </source>
</evidence>